<feature type="region of interest" description="Disordered" evidence="2">
    <location>
        <begin position="23"/>
        <end position="100"/>
    </location>
</feature>
<dbReference type="Gene3D" id="3.60.40.10">
    <property type="entry name" value="PPM-type phosphatase domain"/>
    <property type="match status" value="2"/>
</dbReference>
<comment type="cofactor">
    <cofactor evidence="1">
        <name>Mn(2+)</name>
        <dbReference type="ChEBI" id="CHEBI:29035"/>
    </cofactor>
</comment>
<feature type="compositionally biased region" description="Low complexity" evidence="2">
    <location>
        <begin position="453"/>
        <end position="465"/>
    </location>
</feature>
<dbReference type="InterPro" id="IPR036457">
    <property type="entry name" value="PPM-type-like_dom_sf"/>
</dbReference>
<keyword evidence="1" id="KW-0479">Metal-binding</keyword>
<evidence type="ECO:0000256" key="2">
    <source>
        <dbReference type="SAM" id="MobiDB-lite"/>
    </source>
</evidence>
<sequence>MAMKSGLPPGAIHKRLYTVLPRPSVAASSSSQHRPRPRSNSASLYTSSNLLPLSFFDSPPAPPSRLPPAPPRLPGEPKQHTNTNPNPLALTPASPATDGSAQLLASSLPYQYPSHPSFDATHTSATPLHRPRKTPHARYQLDVGAYGIPKRCRQSRRPFHTHAPDPLHLAVQVGEDAYFVRDNAMGVADGVGGWARTQPQPDPTPSPSALFARRLMHFTSAQLEPPLNNPSVDPGPVPDLDSHLADLSEGIDVLNILERAYHQTVKVHVQPSTSTPLHTGSSTALVAVLDNVDEPVLKIAHIGDSMGMLVRGDNIVWRSEEMWWAFNTPVQLSPPPRPPTPPLSSLRPSTSTFLSPFSPSSSPSYLPFHPPPIPTTPDVTPRTTAHIVTLPVRPDDILILASDGLSDNLWDEDVLDEVARFRRTWASPSHHPSFPSDAGVTTTSTNVTPGVQISTSTSTLSSSISDASPQQIDAASLRRHTLAGMLSEALCSRARRVSERRPSGTTSPVPAPSHTSCRPPSPETSASTSLHGAKGDAHTHPASNAHAEENPDDTPFARRARELGKSFAGGKRDGTYASVAGPLLFVYPPNSLYNNILDISVLVAIVSPSPALAPAPASAAAV</sequence>
<evidence type="ECO:0000313" key="4">
    <source>
        <dbReference type="EMBL" id="KAF5378089.1"/>
    </source>
</evidence>
<dbReference type="OrthoDB" id="60843at2759"/>
<keyword evidence="1" id="KW-0378">Hydrolase</keyword>
<feature type="compositionally biased region" description="Polar residues" evidence="2">
    <location>
        <begin position="503"/>
        <end position="530"/>
    </location>
</feature>
<dbReference type="Proteomes" id="UP000565441">
    <property type="component" value="Unassembled WGS sequence"/>
</dbReference>
<protein>
    <recommendedName>
        <fullName evidence="1">Protein phosphatase</fullName>
        <ecNumber evidence="1">3.1.3.16</ecNumber>
    </recommendedName>
</protein>
<dbReference type="AlphaFoldDB" id="A0A8H5H7I6"/>
<keyword evidence="5" id="KW-1185">Reference proteome</keyword>
<keyword evidence="1" id="KW-0460">Magnesium</keyword>
<feature type="region of interest" description="Disordered" evidence="2">
    <location>
        <begin position="493"/>
        <end position="555"/>
    </location>
</feature>
<gene>
    <name evidence="4" type="ORF">D9615_007604</name>
</gene>
<dbReference type="SMART" id="SM00332">
    <property type="entry name" value="PP2Cc"/>
    <property type="match status" value="1"/>
</dbReference>
<name>A0A8H5H7I6_9AGAR</name>
<comment type="cofactor">
    <cofactor evidence="1">
        <name>Mg(2+)</name>
        <dbReference type="ChEBI" id="CHEBI:18420"/>
    </cofactor>
</comment>
<feature type="compositionally biased region" description="Polar residues" evidence="2">
    <location>
        <begin position="42"/>
        <end position="51"/>
    </location>
</feature>
<dbReference type="PROSITE" id="PS51746">
    <property type="entry name" value="PPM_2"/>
    <property type="match status" value="1"/>
</dbReference>
<feature type="compositionally biased region" description="Low complexity" evidence="2">
    <location>
        <begin position="343"/>
        <end position="352"/>
    </location>
</feature>
<organism evidence="4 5">
    <name type="scientific">Tricholomella constricta</name>
    <dbReference type="NCBI Taxonomy" id="117010"/>
    <lineage>
        <taxon>Eukaryota</taxon>
        <taxon>Fungi</taxon>
        <taxon>Dikarya</taxon>
        <taxon>Basidiomycota</taxon>
        <taxon>Agaricomycotina</taxon>
        <taxon>Agaricomycetes</taxon>
        <taxon>Agaricomycetidae</taxon>
        <taxon>Agaricales</taxon>
        <taxon>Tricholomatineae</taxon>
        <taxon>Lyophyllaceae</taxon>
        <taxon>Tricholomella</taxon>
    </lineage>
</organism>
<accession>A0A8H5H7I6</accession>
<comment type="caution">
    <text evidence="4">The sequence shown here is derived from an EMBL/GenBank/DDBJ whole genome shotgun (WGS) entry which is preliminary data.</text>
</comment>
<evidence type="ECO:0000256" key="1">
    <source>
        <dbReference type="RuleBase" id="RU366020"/>
    </source>
</evidence>
<comment type="catalytic activity">
    <reaction evidence="1">
        <text>O-phospho-L-threonyl-[protein] + H2O = L-threonyl-[protein] + phosphate</text>
        <dbReference type="Rhea" id="RHEA:47004"/>
        <dbReference type="Rhea" id="RHEA-COMP:11060"/>
        <dbReference type="Rhea" id="RHEA-COMP:11605"/>
        <dbReference type="ChEBI" id="CHEBI:15377"/>
        <dbReference type="ChEBI" id="CHEBI:30013"/>
        <dbReference type="ChEBI" id="CHEBI:43474"/>
        <dbReference type="ChEBI" id="CHEBI:61977"/>
        <dbReference type="EC" id="3.1.3.16"/>
    </reaction>
</comment>
<dbReference type="EC" id="3.1.3.16" evidence="1"/>
<proteinExistence type="inferred from homology"/>
<feature type="compositionally biased region" description="Pro residues" evidence="2">
    <location>
        <begin position="59"/>
        <end position="74"/>
    </location>
</feature>
<comment type="catalytic activity">
    <reaction evidence="1">
        <text>O-phospho-L-seryl-[protein] + H2O = L-seryl-[protein] + phosphate</text>
        <dbReference type="Rhea" id="RHEA:20629"/>
        <dbReference type="Rhea" id="RHEA-COMP:9863"/>
        <dbReference type="Rhea" id="RHEA-COMP:11604"/>
        <dbReference type="ChEBI" id="CHEBI:15377"/>
        <dbReference type="ChEBI" id="CHEBI:29999"/>
        <dbReference type="ChEBI" id="CHEBI:43474"/>
        <dbReference type="ChEBI" id="CHEBI:83421"/>
        <dbReference type="EC" id="3.1.3.16"/>
    </reaction>
</comment>
<feature type="region of interest" description="Disordered" evidence="2">
    <location>
        <begin position="426"/>
        <end position="468"/>
    </location>
</feature>
<dbReference type="PANTHER" id="PTHR12320:SF84">
    <property type="entry name" value="PROTEIN PHOSPHATASE"/>
    <property type="match status" value="1"/>
</dbReference>
<keyword evidence="1" id="KW-0464">Manganese</keyword>
<feature type="region of interest" description="Disordered" evidence="2">
    <location>
        <begin position="333"/>
        <end position="352"/>
    </location>
</feature>
<dbReference type="GO" id="GO:0004722">
    <property type="term" value="F:protein serine/threonine phosphatase activity"/>
    <property type="evidence" value="ECO:0007669"/>
    <property type="project" value="UniProtKB-EC"/>
</dbReference>
<dbReference type="EMBL" id="JAACJP010000021">
    <property type="protein sequence ID" value="KAF5378089.1"/>
    <property type="molecule type" value="Genomic_DNA"/>
</dbReference>
<dbReference type="SUPFAM" id="SSF81606">
    <property type="entry name" value="PP2C-like"/>
    <property type="match status" value="1"/>
</dbReference>
<feature type="domain" description="PPM-type phosphatase" evidence="3">
    <location>
        <begin position="160"/>
        <end position="606"/>
    </location>
</feature>
<feature type="compositionally biased region" description="Pro residues" evidence="2">
    <location>
        <begin position="333"/>
        <end position="342"/>
    </location>
</feature>
<dbReference type="InterPro" id="IPR001932">
    <property type="entry name" value="PPM-type_phosphatase-like_dom"/>
</dbReference>
<reference evidence="4 5" key="1">
    <citation type="journal article" date="2020" name="ISME J.">
        <title>Uncovering the hidden diversity of litter-decomposition mechanisms in mushroom-forming fungi.</title>
        <authorList>
            <person name="Floudas D."/>
            <person name="Bentzer J."/>
            <person name="Ahren D."/>
            <person name="Johansson T."/>
            <person name="Persson P."/>
            <person name="Tunlid A."/>
        </authorList>
    </citation>
    <scope>NUCLEOTIDE SEQUENCE [LARGE SCALE GENOMIC DNA]</scope>
    <source>
        <strain evidence="4 5">CBS 661.87</strain>
    </source>
</reference>
<evidence type="ECO:0000313" key="5">
    <source>
        <dbReference type="Proteomes" id="UP000565441"/>
    </source>
</evidence>
<dbReference type="InterPro" id="IPR039123">
    <property type="entry name" value="PPTC7"/>
</dbReference>
<dbReference type="PANTHER" id="PTHR12320">
    <property type="entry name" value="PROTEIN PHOSPHATASE 2C"/>
    <property type="match status" value="1"/>
</dbReference>
<comment type="similarity">
    <text evidence="1">Belongs to the PP2C family.</text>
</comment>
<keyword evidence="1" id="KW-0904">Protein phosphatase</keyword>
<evidence type="ECO:0000259" key="3">
    <source>
        <dbReference type="PROSITE" id="PS51746"/>
    </source>
</evidence>
<dbReference type="GO" id="GO:0046872">
    <property type="term" value="F:metal ion binding"/>
    <property type="evidence" value="ECO:0007669"/>
    <property type="project" value="UniProtKB-UniRule"/>
</dbReference>
<feature type="compositionally biased region" description="Polar residues" evidence="2">
    <location>
        <begin position="439"/>
        <end position="452"/>
    </location>
</feature>